<accession>Q5D8J6</accession>
<dbReference type="CDD" id="cd03427">
    <property type="entry name" value="NUDIX_MTH1_Nudt1"/>
    <property type="match status" value="1"/>
</dbReference>
<evidence type="ECO:0000313" key="7">
    <source>
        <dbReference type="EMBL" id="AAW27860.1"/>
    </source>
</evidence>
<dbReference type="PANTHER" id="PTHR43758">
    <property type="entry name" value="7,8-DIHYDRO-8-OXOGUANINE TRIPHOSPHATASE"/>
    <property type="match status" value="1"/>
</dbReference>
<dbReference type="GO" id="GO:0008413">
    <property type="term" value="F:8-oxo-7,8-dihydroguanosine triphosphate pyrophosphatase activity"/>
    <property type="evidence" value="ECO:0007669"/>
    <property type="project" value="TreeGrafter"/>
</dbReference>
<evidence type="ECO:0000256" key="4">
    <source>
        <dbReference type="ARBA" id="ARBA00022801"/>
    </source>
</evidence>
<dbReference type="Gene3D" id="3.90.79.10">
    <property type="entry name" value="Nucleoside Triphosphate Pyrophosphohydrolase"/>
    <property type="match status" value="1"/>
</dbReference>
<evidence type="ECO:0000256" key="2">
    <source>
        <dbReference type="ARBA" id="ARBA00005582"/>
    </source>
</evidence>
<dbReference type="InterPro" id="IPR000086">
    <property type="entry name" value="NUDIX_hydrolase_dom"/>
</dbReference>
<organism evidence="7">
    <name type="scientific">Schistosoma japonicum</name>
    <name type="common">Blood fluke</name>
    <dbReference type="NCBI Taxonomy" id="6182"/>
    <lineage>
        <taxon>Eukaryota</taxon>
        <taxon>Metazoa</taxon>
        <taxon>Spiralia</taxon>
        <taxon>Lophotrochozoa</taxon>
        <taxon>Platyhelminthes</taxon>
        <taxon>Trematoda</taxon>
        <taxon>Digenea</taxon>
        <taxon>Strigeidida</taxon>
        <taxon>Schistosomatoidea</taxon>
        <taxon>Schistosomatidae</taxon>
        <taxon>Schistosoma</taxon>
    </lineage>
</organism>
<keyword evidence="3" id="KW-0479">Metal-binding</keyword>
<reference evidence="7" key="1">
    <citation type="submission" date="2004-11" db="EMBL/GenBank/DDBJ databases">
        <title>The full-length cDNA sequences of Schistosoma japonicum genes.</title>
        <authorList>
            <person name="Han Z."/>
        </authorList>
    </citation>
    <scope>NUCLEOTIDE SEQUENCE</scope>
</reference>
<comment type="similarity">
    <text evidence="2">Belongs to the Nudix hydrolase family.</text>
</comment>
<dbReference type="Pfam" id="PF00293">
    <property type="entry name" value="NUDIX"/>
    <property type="match status" value="1"/>
</dbReference>
<name>Q5D8J6_SCHJA</name>
<evidence type="ECO:0000256" key="5">
    <source>
        <dbReference type="ARBA" id="ARBA00022842"/>
    </source>
</evidence>
<evidence type="ECO:0000256" key="1">
    <source>
        <dbReference type="ARBA" id="ARBA00001946"/>
    </source>
</evidence>
<proteinExistence type="evidence at transcript level"/>
<keyword evidence="5" id="KW-0460">Magnesium</keyword>
<reference evidence="7" key="2">
    <citation type="journal article" date="2006" name="PLoS Pathog.">
        <title>New perspectives on host-parasite interplay by comparative transcriptomic and proteomic analyses of Schistosoma japonicum.</title>
        <authorList>
            <person name="Liu F."/>
            <person name="Lu J."/>
            <person name="Hu W."/>
            <person name="Wang S.Y."/>
            <person name="Cui S.J."/>
            <person name="Chi M."/>
            <person name="Yan Q."/>
            <person name="Wang X.R."/>
            <person name="Song H.D."/>
            <person name="Xu X.N."/>
            <person name="Wang J.J."/>
            <person name="Zhang X.L."/>
            <person name="Zhang X."/>
            <person name="Wang Z.Q."/>
            <person name="Xue C.L."/>
            <person name="Brindley P.J."/>
            <person name="McManus D.P."/>
            <person name="Yang P.Y."/>
            <person name="Feng Z."/>
            <person name="Chen Z."/>
            <person name="Han Z.G."/>
        </authorList>
    </citation>
    <scope>NUCLEOTIDE SEQUENCE</scope>
</reference>
<keyword evidence="4" id="KW-0378">Hydrolase</keyword>
<dbReference type="SUPFAM" id="SSF55811">
    <property type="entry name" value="Nudix"/>
    <property type="match status" value="1"/>
</dbReference>
<dbReference type="EMBL" id="AY816128">
    <property type="protein sequence ID" value="AAW27860.1"/>
    <property type="molecule type" value="mRNA"/>
</dbReference>
<dbReference type="GO" id="GO:0046872">
    <property type="term" value="F:metal ion binding"/>
    <property type="evidence" value="ECO:0007669"/>
    <property type="project" value="UniProtKB-KW"/>
</dbReference>
<dbReference type="AlphaFoldDB" id="Q5D8J6"/>
<dbReference type="InterPro" id="IPR015797">
    <property type="entry name" value="NUDIX_hydrolase-like_dom_sf"/>
</dbReference>
<sequence length="312" mass="36028">MPVSKDKLSPFTSHWVNRKLYTLMLVIYTPGELNKECPLVIDKSGSEIHVQESDINCDSKSWLLLGLKQRGFGKGRWNGFGGKVQSNDVNPKAGALRELYEESGLVIDQSSVDEVGRLWFTFPEASECMEVYVFTCRNWTPTHNGHTIQWPCYTEEMYPAWFPLGINEDGTVNLSTLPFDLMWPDDHLWFPHIFHGNLFLGWFHFTELSNQSTVSSQNLADCSKEANGVSFDRYEVPAYHLESFIDDKKKLYHIEEDNNCKQSSTLQQIIDQLELDKNDDNLRLWMNSLLYNKETVITPSNLMKTLHYLPLT</sequence>
<dbReference type="GO" id="GO:0042262">
    <property type="term" value="P:DNA protection"/>
    <property type="evidence" value="ECO:0007669"/>
    <property type="project" value="TreeGrafter"/>
</dbReference>
<dbReference type="GO" id="GO:0005737">
    <property type="term" value="C:cytoplasm"/>
    <property type="evidence" value="ECO:0007669"/>
    <property type="project" value="TreeGrafter"/>
</dbReference>
<protein>
    <submittedName>
        <fullName evidence="7">SJCHGC06034 protein</fullName>
    </submittedName>
</protein>
<comment type="cofactor">
    <cofactor evidence="1">
        <name>Mg(2+)</name>
        <dbReference type="ChEBI" id="CHEBI:18420"/>
    </cofactor>
</comment>
<evidence type="ECO:0000256" key="3">
    <source>
        <dbReference type="ARBA" id="ARBA00022723"/>
    </source>
</evidence>
<evidence type="ECO:0000259" key="6">
    <source>
        <dbReference type="Pfam" id="PF00293"/>
    </source>
</evidence>
<dbReference type="PANTHER" id="PTHR43758:SF2">
    <property type="entry name" value="OXIDIZED PURINE NUCLEOSIDE TRIPHOSPHATE HYDROLASE"/>
    <property type="match status" value="1"/>
</dbReference>
<feature type="domain" description="Nudix hydrolase" evidence="6">
    <location>
        <begin position="67"/>
        <end position="142"/>
    </location>
</feature>